<protein>
    <submittedName>
        <fullName evidence="2">TniQ</fullName>
    </submittedName>
</protein>
<evidence type="ECO:0000313" key="2">
    <source>
        <dbReference type="EMBL" id="SMS02769.1"/>
    </source>
</evidence>
<dbReference type="Pfam" id="PF06527">
    <property type="entry name" value="TniQ"/>
    <property type="match status" value="1"/>
</dbReference>
<name>A0A1Y6IYP1_9VIBR</name>
<sequence>MNIWPIHPSPMPDEILSSWLTRVAMGNGQKLSTIIRLVSDLCSMPYKYLDSSFPSTELNGLSEKLNVPEDTIYRTTLDSYAGFLYERSSYRSRRQSCVLNAGETRNHLYYQQYCPLCLRNNIPYYRKSWRVSFVTVCPTHSTKLLDRCCQCASPIMVIGNDIKEKYLQYRGNFTDCHVCGYDLRTFPSEPADTHVIHETNWYLSILQSGFVQLQKDKDFWIYSFSFFSLLRLMMKMTINEWSKKGNIRCESVDPDSFPIEVRYRAVQFLVGMFQDWPYRFVEYCRSWGIQYHKIKTIEKICRRVPFWIESDVQPRLYAPNVEPSEESVLAAIDLMKIQKRRVNISSVNKFMGYVDAITVRRIVKTRVYRED</sequence>
<dbReference type="OrthoDB" id="6138887at2"/>
<organism evidence="2 3">
    <name type="scientific">Vibrio mangrovi</name>
    <dbReference type="NCBI Taxonomy" id="474394"/>
    <lineage>
        <taxon>Bacteria</taxon>
        <taxon>Pseudomonadati</taxon>
        <taxon>Pseudomonadota</taxon>
        <taxon>Gammaproteobacteria</taxon>
        <taxon>Vibrionales</taxon>
        <taxon>Vibrionaceae</taxon>
        <taxon>Vibrio</taxon>
    </lineage>
</organism>
<dbReference type="EMBL" id="FXXI01000012">
    <property type="protein sequence ID" value="SMS02769.1"/>
    <property type="molecule type" value="Genomic_DNA"/>
</dbReference>
<dbReference type="InterPro" id="IPR009492">
    <property type="entry name" value="TniQ"/>
</dbReference>
<dbReference type="Proteomes" id="UP000196125">
    <property type="component" value="Unassembled WGS sequence"/>
</dbReference>
<gene>
    <name evidence="2" type="ORF">VIM7927_04109</name>
</gene>
<accession>A0A1Y6IYP1</accession>
<feature type="domain" description="TniQ" evidence="1">
    <location>
        <begin position="5"/>
        <end position="144"/>
    </location>
</feature>
<evidence type="ECO:0000259" key="1">
    <source>
        <dbReference type="Pfam" id="PF06527"/>
    </source>
</evidence>
<reference evidence="2 3" key="1">
    <citation type="submission" date="2017-05" db="EMBL/GenBank/DDBJ databases">
        <authorList>
            <person name="Song R."/>
            <person name="Chenine A.L."/>
            <person name="Ruprecht R.M."/>
        </authorList>
    </citation>
    <scope>NUCLEOTIDE SEQUENCE [LARGE SCALE GENOMIC DNA]</scope>
    <source>
        <strain evidence="2 3">CECT 7927</strain>
    </source>
</reference>
<evidence type="ECO:0000313" key="3">
    <source>
        <dbReference type="Proteomes" id="UP000196125"/>
    </source>
</evidence>
<proteinExistence type="predicted"/>
<dbReference type="AlphaFoldDB" id="A0A1Y6IYP1"/>